<feature type="domain" description="Glucosamine/galactosamine-6-phosphate isomerase" evidence="1">
    <location>
        <begin position="16"/>
        <end position="235"/>
    </location>
</feature>
<evidence type="ECO:0000313" key="3">
    <source>
        <dbReference type="Proteomes" id="UP000655208"/>
    </source>
</evidence>
<keyword evidence="3" id="KW-1185">Reference proteome</keyword>
<reference evidence="2" key="1">
    <citation type="journal article" date="2014" name="Int. J. Syst. Evol. Microbiol.">
        <title>Complete genome sequence of Corynebacterium casei LMG S-19264T (=DSM 44701T), isolated from a smear-ripened cheese.</title>
        <authorList>
            <consortium name="US DOE Joint Genome Institute (JGI-PGF)"/>
            <person name="Walter F."/>
            <person name="Albersmeier A."/>
            <person name="Kalinowski J."/>
            <person name="Ruckert C."/>
        </authorList>
    </citation>
    <scope>NUCLEOTIDE SEQUENCE</scope>
    <source>
        <strain evidence="2">CGMCC 4.7308</strain>
    </source>
</reference>
<dbReference type="PANTHER" id="PTHR42892:SF1">
    <property type="entry name" value="GLUCOSAMINE-6-PHOSPHATE ISOMERASE"/>
    <property type="match status" value="1"/>
</dbReference>
<gene>
    <name evidence="2" type="primary">nagB</name>
    <name evidence="2" type="ORF">GCM10011594_38270</name>
</gene>
<evidence type="ECO:0000259" key="1">
    <source>
        <dbReference type="Pfam" id="PF01182"/>
    </source>
</evidence>
<reference evidence="2" key="2">
    <citation type="submission" date="2020-09" db="EMBL/GenBank/DDBJ databases">
        <authorList>
            <person name="Sun Q."/>
            <person name="Zhou Y."/>
        </authorList>
    </citation>
    <scope>NUCLEOTIDE SEQUENCE</scope>
    <source>
        <strain evidence="2">CGMCC 4.7308</strain>
    </source>
</reference>
<accession>A0A917WLK0</accession>
<dbReference type="Proteomes" id="UP000655208">
    <property type="component" value="Unassembled WGS sequence"/>
</dbReference>
<dbReference type="PANTHER" id="PTHR42892">
    <property type="entry name" value="GLUCOSAMINE-6-PHOSPHATE DEAMINASE-LIKE PROTEIN BT_0258-RELATED"/>
    <property type="match status" value="1"/>
</dbReference>
<comment type="caution">
    <text evidence="2">The sequence shown here is derived from an EMBL/GenBank/DDBJ whole genome shotgun (WGS) entry which is preliminary data.</text>
</comment>
<dbReference type="GO" id="GO:0005975">
    <property type="term" value="P:carbohydrate metabolic process"/>
    <property type="evidence" value="ECO:0007669"/>
    <property type="project" value="InterPro"/>
</dbReference>
<evidence type="ECO:0000313" key="2">
    <source>
        <dbReference type="EMBL" id="GGM14545.1"/>
    </source>
</evidence>
<dbReference type="Gene3D" id="3.40.50.1360">
    <property type="match status" value="1"/>
</dbReference>
<dbReference type="InterPro" id="IPR037171">
    <property type="entry name" value="NagB/RpiA_transferase-like"/>
</dbReference>
<proteinExistence type="predicted"/>
<name>A0A917WLK0_9ACTN</name>
<organism evidence="2 3">
    <name type="scientific">Nakamurella endophytica</name>
    <dbReference type="NCBI Taxonomy" id="1748367"/>
    <lineage>
        <taxon>Bacteria</taxon>
        <taxon>Bacillati</taxon>
        <taxon>Actinomycetota</taxon>
        <taxon>Actinomycetes</taxon>
        <taxon>Nakamurellales</taxon>
        <taxon>Nakamurellaceae</taxon>
        <taxon>Nakamurella</taxon>
    </lineage>
</organism>
<dbReference type="Pfam" id="PF01182">
    <property type="entry name" value="Glucosamine_iso"/>
    <property type="match status" value="1"/>
</dbReference>
<dbReference type="AlphaFoldDB" id="A0A917WLK0"/>
<dbReference type="InterPro" id="IPR006148">
    <property type="entry name" value="Glc/Gal-6P_isomerase"/>
</dbReference>
<sequence length="252" mass="27573">MQERTYGELAVSIADTHTELGEAAAAQFAAAVRAELAEKDEIGVILALGAAQDAFFGALKRRTDIEWGRITVLHVDTYMGIGWDSPASGAQRMRKHLLDEVGPKEFLPMDGAAEPVEDELARYTEIYNRFQPEVCIVGIGESGHLAFNDPPADFDTRDITRVVLLDQTTRGQISKNGIFPSIDEVPTYGISLTMHALLKPKTVIALVHEVDKAPVVKKILEGPVTFMVPASILQQHPNAHLYLSQETASLLD</sequence>
<protein>
    <submittedName>
        <fullName evidence="2">Glucosamine-6-phosphate deaminase</fullName>
    </submittedName>
</protein>
<dbReference type="SUPFAM" id="SSF100950">
    <property type="entry name" value="NagB/RpiA/CoA transferase-like"/>
    <property type="match status" value="1"/>
</dbReference>
<dbReference type="EMBL" id="BMNA01000013">
    <property type="protein sequence ID" value="GGM14545.1"/>
    <property type="molecule type" value="Genomic_DNA"/>
</dbReference>
<dbReference type="InterPro" id="IPR052960">
    <property type="entry name" value="GlcN6P_deaminase-like"/>
</dbReference>